<evidence type="ECO:0000313" key="3">
    <source>
        <dbReference type="Proteomes" id="UP000016936"/>
    </source>
</evidence>
<proteinExistence type="predicted"/>
<dbReference type="HOGENOM" id="CLU_1468016_0_0_1"/>
<dbReference type="EMBL" id="KB445588">
    <property type="protein sequence ID" value="EMD85471.1"/>
    <property type="molecule type" value="Genomic_DNA"/>
</dbReference>
<name>M2U9L8_COCH5</name>
<evidence type="ECO:0000313" key="2">
    <source>
        <dbReference type="EMBL" id="EMD90421.1"/>
    </source>
</evidence>
<dbReference type="EMBL" id="KB445578">
    <property type="protein sequence ID" value="EMD90421.1"/>
    <property type="molecule type" value="Genomic_DNA"/>
</dbReference>
<gene>
    <name evidence="2" type="ORF">COCHEDRAFT_1022341</name>
    <name evidence="1" type="ORF">COCHEDRAFT_1024417</name>
</gene>
<reference evidence="3" key="3">
    <citation type="journal article" date="2013" name="PLoS Genet.">
        <title>Comparative genome structure, secondary metabolite, and effector coding capacity across Cochliobolus pathogens.</title>
        <authorList>
            <person name="Condon B.J."/>
            <person name="Leng Y."/>
            <person name="Wu D."/>
            <person name="Bushley K.E."/>
            <person name="Ohm R.A."/>
            <person name="Otillar R."/>
            <person name="Martin J."/>
            <person name="Schackwitz W."/>
            <person name="Grimwood J."/>
            <person name="MohdZainudin N."/>
            <person name="Xue C."/>
            <person name="Wang R."/>
            <person name="Manning V.A."/>
            <person name="Dhillon B."/>
            <person name="Tu Z.J."/>
            <person name="Steffenson B.J."/>
            <person name="Salamov A."/>
            <person name="Sun H."/>
            <person name="Lowry S."/>
            <person name="LaButti K."/>
            <person name="Han J."/>
            <person name="Copeland A."/>
            <person name="Lindquist E."/>
            <person name="Barry K."/>
            <person name="Schmutz J."/>
            <person name="Baker S.E."/>
            <person name="Ciuffetti L.M."/>
            <person name="Grigoriev I.V."/>
            <person name="Zhong S."/>
            <person name="Turgeon B.G."/>
        </authorList>
    </citation>
    <scope>NUCLEOTIDE SEQUENCE [LARGE SCALE GENOMIC DNA]</scope>
    <source>
        <strain evidence="3">C5 / ATCC 48332 / race O</strain>
    </source>
</reference>
<dbReference type="Proteomes" id="UP000016936">
    <property type="component" value="Unassembled WGS sequence"/>
</dbReference>
<reference evidence="2 3" key="1">
    <citation type="journal article" date="2012" name="PLoS Pathog.">
        <title>Diverse lifestyles and strategies of plant pathogenesis encoded in the genomes of eighteen Dothideomycetes fungi.</title>
        <authorList>
            <person name="Ohm R.A."/>
            <person name="Feau N."/>
            <person name="Henrissat B."/>
            <person name="Schoch C.L."/>
            <person name="Horwitz B.A."/>
            <person name="Barry K.W."/>
            <person name="Condon B.J."/>
            <person name="Copeland A.C."/>
            <person name="Dhillon B."/>
            <person name="Glaser F."/>
            <person name="Hesse C.N."/>
            <person name="Kosti I."/>
            <person name="LaButti K."/>
            <person name="Lindquist E.A."/>
            <person name="Lucas S."/>
            <person name="Salamov A.A."/>
            <person name="Bradshaw R.E."/>
            <person name="Ciuffetti L."/>
            <person name="Hamelin R.C."/>
            <person name="Kema G.H.J."/>
            <person name="Lawrence C."/>
            <person name="Scott J.A."/>
            <person name="Spatafora J.W."/>
            <person name="Turgeon B.G."/>
            <person name="de Wit P.J.G.M."/>
            <person name="Zhong S."/>
            <person name="Goodwin S.B."/>
            <person name="Grigoriev I.V."/>
        </authorList>
    </citation>
    <scope>NUCLEOTIDE SEQUENCE [LARGE SCALE GENOMIC DNA]</scope>
    <source>
        <strain evidence="2">C5</strain>
        <strain evidence="3">C5 / ATCC 48332 / race O</strain>
    </source>
</reference>
<keyword evidence="3" id="KW-1185">Reference proteome</keyword>
<protein>
    <submittedName>
        <fullName evidence="2">Uncharacterized protein</fullName>
    </submittedName>
</protein>
<organism evidence="2 3">
    <name type="scientific">Cochliobolus heterostrophus (strain C5 / ATCC 48332 / race O)</name>
    <name type="common">Southern corn leaf blight fungus</name>
    <name type="synonym">Bipolaris maydis</name>
    <dbReference type="NCBI Taxonomy" id="701091"/>
    <lineage>
        <taxon>Eukaryota</taxon>
        <taxon>Fungi</taxon>
        <taxon>Dikarya</taxon>
        <taxon>Ascomycota</taxon>
        <taxon>Pezizomycotina</taxon>
        <taxon>Dothideomycetes</taxon>
        <taxon>Pleosporomycetidae</taxon>
        <taxon>Pleosporales</taxon>
        <taxon>Pleosporineae</taxon>
        <taxon>Pleosporaceae</taxon>
        <taxon>Bipolaris</taxon>
    </lineage>
</organism>
<reference evidence="2" key="2">
    <citation type="submission" date="2012-06" db="EMBL/GenBank/DDBJ databases">
        <title>Comparative genome structure, secondary metabolite and effector coding capacity across Cochliobolus pathogens.</title>
        <authorList>
            <consortium name="US DOE Joint Genome Institute (JGI-PGF)"/>
            <person name="Condon B.J."/>
            <person name="Leng Y."/>
            <person name="Wu D."/>
            <person name="Bushley K.E."/>
            <person name="Ohm R.A."/>
            <person name="Otillar R."/>
            <person name="Martin J."/>
            <person name="Schackwitz W."/>
            <person name="Grimwood J."/>
            <person name="MohdZainudin N."/>
            <person name="Xue C."/>
            <person name="Wang R."/>
            <person name="Dhillon B."/>
            <person name="Tu Z.J."/>
            <person name="Steffenson B.J."/>
            <person name="Salamov A."/>
            <person name="Sun H."/>
            <person name="Lowry S."/>
            <person name="LaButti K."/>
            <person name="Han J."/>
            <person name="Copeland A."/>
            <person name="Lindquist E."/>
            <person name="Lucas S."/>
            <person name="Barry K."/>
            <person name="Schmutz J."/>
            <person name="Baker S."/>
            <person name="Grigoriev I.V."/>
            <person name="Zhong S."/>
            <person name="Turgeon B.G."/>
        </authorList>
    </citation>
    <scope>NUCLEOTIDE SEQUENCE</scope>
    <source>
        <strain evidence="2">C5</strain>
    </source>
</reference>
<accession>M2U9L8</accession>
<evidence type="ECO:0000313" key="1">
    <source>
        <dbReference type="EMBL" id="EMD85471.1"/>
    </source>
</evidence>
<sequence>MPFHRLVLMPSVEYFCWYLLEPISRIDTGSMWCANPTDGFQEASWATLLNLLTIFVADNGRYLVAILRRPESSAHPYQVTGHVSFSMFNQEGAIFTKSSIPKREMNLDAHIQLYSDYGYPPTSRVHLTNKTPITRAACSQASPSSPPGPLSNTLRTFYTVYSRIDVYRQGTAVLTADQFDDVHL</sequence>
<dbReference type="AlphaFoldDB" id="M2U9L8"/>